<keyword evidence="2" id="KW-1185">Reference proteome</keyword>
<name>A0A0J6ZNE3_9FIRM</name>
<dbReference type="InterPro" id="IPR008018">
    <property type="entry name" value="Phage_tail_attach_FII"/>
</dbReference>
<accession>A0A0J6ZNE3</accession>
<dbReference type="AlphaFoldDB" id="A0A0J6ZNE3"/>
<reference evidence="1 2" key="1">
    <citation type="submission" date="2015-06" db="EMBL/GenBank/DDBJ databases">
        <title>Draft genome sequence of beer spoilage bacterium Megasphaera cerevisiae type strain 20462.</title>
        <authorList>
            <person name="Kutumbaka K."/>
            <person name="Pasmowitz J."/>
            <person name="Mategko J."/>
            <person name="Reyes D."/>
            <person name="Friedrich A."/>
            <person name="Han S."/>
            <person name="Martens-Habbena W."/>
            <person name="Neal-McKinney J."/>
            <person name="Janagama H.K."/>
            <person name="Nadala C."/>
            <person name="Samadpour M."/>
        </authorList>
    </citation>
    <scope>NUCLEOTIDE SEQUENCE [LARGE SCALE GENOMIC DNA]</scope>
    <source>
        <strain evidence="1 2">DSM 20462</strain>
    </source>
</reference>
<dbReference type="RefSeq" id="WP_048514335.1">
    <property type="nucleotide sequence ID" value="NZ_FUXD01000012.1"/>
</dbReference>
<protein>
    <submittedName>
        <fullName evidence="1">Uncharacterized protein</fullName>
    </submittedName>
</protein>
<dbReference type="GO" id="GO:0019068">
    <property type="term" value="P:virion assembly"/>
    <property type="evidence" value="ECO:0007669"/>
    <property type="project" value="InterPro"/>
</dbReference>
<dbReference type="Proteomes" id="UP000036503">
    <property type="component" value="Unassembled WGS sequence"/>
</dbReference>
<comment type="caution">
    <text evidence="1">The sequence shown here is derived from an EMBL/GenBank/DDBJ whole genome shotgun (WGS) entry which is preliminary data.</text>
</comment>
<sequence>MSLQDDMGTEMAELLFNADEFAEEAAYVSKGVEQTISVLADIGTATGTKRNPKEVDKSYGEATFTIREADVPQPHAGDFILYHGIKYTFVAVEAYMNGVYDVRFTSGLSGVSVRRLQ</sequence>
<dbReference type="InParanoid" id="A0A0J6ZNE3"/>
<dbReference type="EMBL" id="LEKT01000023">
    <property type="protein sequence ID" value="KMO86421.1"/>
    <property type="molecule type" value="Genomic_DNA"/>
</dbReference>
<dbReference type="Pfam" id="PF05354">
    <property type="entry name" value="Phage_attach"/>
    <property type="match status" value="1"/>
</dbReference>
<organism evidence="1 2">
    <name type="scientific">Megasphaera cerevisiae DSM 20462</name>
    <dbReference type="NCBI Taxonomy" id="1122219"/>
    <lineage>
        <taxon>Bacteria</taxon>
        <taxon>Bacillati</taxon>
        <taxon>Bacillota</taxon>
        <taxon>Negativicutes</taxon>
        <taxon>Veillonellales</taxon>
        <taxon>Veillonellaceae</taxon>
        <taxon>Megasphaera</taxon>
    </lineage>
</organism>
<dbReference type="PATRIC" id="fig|1122219.3.peg.1309"/>
<gene>
    <name evidence="1" type="ORF">AB840_08110</name>
</gene>
<evidence type="ECO:0000313" key="2">
    <source>
        <dbReference type="Proteomes" id="UP000036503"/>
    </source>
</evidence>
<proteinExistence type="predicted"/>
<evidence type="ECO:0000313" key="1">
    <source>
        <dbReference type="EMBL" id="KMO86421.1"/>
    </source>
</evidence>